<proteinExistence type="inferred from homology"/>
<dbReference type="PANTHER" id="PTHR19957">
    <property type="entry name" value="SYNTAXIN"/>
    <property type="match status" value="1"/>
</dbReference>
<protein>
    <submittedName>
        <fullName evidence="9">Syntaxin</fullName>
    </submittedName>
</protein>
<evidence type="ECO:0000256" key="3">
    <source>
        <dbReference type="ARBA" id="ARBA00022692"/>
    </source>
</evidence>
<reference evidence="9 10" key="1">
    <citation type="journal article" date="2018" name="G3 (Bethesda)">
        <title>Phylogenetic and Phylogenomic Definition of Rhizopus Species.</title>
        <authorList>
            <person name="Gryganskyi A.P."/>
            <person name="Golan J."/>
            <person name="Dolatabadi S."/>
            <person name="Mondo S."/>
            <person name="Robb S."/>
            <person name="Idnurm A."/>
            <person name="Muszewska A."/>
            <person name="Steczkiewicz K."/>
            <person name="Masonjones S."/>
            <person name="Liao H.L."/>
            <person name="Gajdeczka M.T."/>
            <person name="Anike F."/>
            <person name="Vuek A."/>
            <person name="Anishchenko I.M."/>
            <person name="Voigt K."/>
            <person name="de Hoog G.S."/>
            <person name="Smith M.E."/>
            <person name="Heitman J."/>
            <person name="Vilgalys R."/>
            <person name="Stajich J.E."/>
        </authorList>
    </citation>
    <scope>NUCLEOTIDE SEQUENCE [LARGE SCALE GENOMIC DNA]</scope>
    <source>
        <strain evidence="9 10">CBS 357.93</strain>
    </source>
</reference>
<evidence type="ECO:0000256" key="6">
    <source>
        <dbReference type="ARBA" id="ARBA00023136"/>
    </source>
</evidence>
<dbReference type="GO" id="GO:0012505">
    <property type="term" value="C:endomembrane system"/>
    <property type="evidence" value="ECO:0007669"/>
    <property type="project" value="TreeGrafter"/>
</dbReference>
<dbReference type="SUPFAM" id="SSF47661">
    <property type="entry name" value="t-snare proteins"/>
    <property type="match status" value="1"/>
</dbReference>
<dbReference type="GO" id="GO:0006906">
    <property type="term" value="P:vesicle fusion"/>
    <property type="evidence" value="ECO:0007669"/>
    <property type="project" value="TreeGrafter"/>
</dbReference>
<dbReference type="GO" id="GO:0031201">
    <property type="term" value="C:SNARE complex"/>
    <property type="evidence" value="ECO:0007669"/>
    <property type="project" value="TreeGrafter"/>
</dbReference>
<dbReference type="Pfam" id="PF05739">
    <property type="entry name" value="SNARE"/>
    <property type="match status" value="1"/>
</dbReference>
<dbReference type="GO" id="GO:0006886">
    <property type="term" value="P:intracellular protein transport"/>
    <property type="evidence" value="ECO:0007669"/>
    <property type="project" value="TreeGrafter"/>
</dbReference>
<feature type="transmembrane region" description="Helical" evidence="7">
    <location>
        <begin position="297"/>
        <end position="318"/>
    </location>
</feature>
<dbReference type="PANTHER" id="PTHR19957:SF307">
    <property type="entry name" value="PROTEIN SSO1-RELATED"/>
    <property type="match status" value="1"/>
</dbReference>
<dbReference type="SMART" id="SM00397">
    <property type="entry name" value="t_SNARE"/>
    <property type="match status" value="1"/>
</dbReference>
<dbReference type="STRING" id="86630.A0A367KAC3"/>
<evidence type="ECO:0000259" key="8">
    <source>
        <dbReference type="PROSITE" id="PS50192"/>
    </source>
</evidence>
<feature type="domain" description="T-SNARE coiled-coil homology" evidence="8">
    <location>
        <begin position="223"/>
        <end position="285"/>
    </location>
</feature>
<evidence type="ECO:0000256" key="2">
    <source>
        <dbReference type="ARBA" id="ARBA00009063"/>
    </source>
</evidence>
<dbReference type="EMBL" id="PJQL01000144">
    <property type="protein sequence ID" value="RCH99138.1"/>
    <property type="molecule type" value="Genomic_DNA"/>
</dbReference>
<keyword evidence="4 7" id="KW-1133">Transmembrane helix</keyword>
<dbReference type="FunFam" id="1.20.58.70:FF:000008">
    <property type="entry name" value="Syntaxin family protein"/>
    <property type="match status" value="1"/>
</dbReference>
<keyword evidence="5" id="KW-0175">Coiled coil</keyword>
<evidence type="ECO:0000313" key="10">
    <source>
        <dbReference type="Proteomes" id="UP000252139"/>
    </source>
</evidence>
<evidence type="ECO:0000313" key="9">
    <source>
        <dbReference type="EMBL" id="RCH99138.1"/>
    </source>
</evidence>
<dbReference type="PROSITE" id="PS50192">
    <property type="entry name" value="T_SNARE"/>
    <property type="match status" value="1"/>
</dbReference>
<dbReference type="InterPro" id="IPR000727">
    <property type="entry name" value="T_SNARE_dom"/>
</dbReference>
<dbReference type="GO" id="GO:0005886">
    <property type="term" value="C:plasma membrane"/>
    <property type="evidence" value="ECO:0007669"/>
    <property type="project" value="TreeGrafter"/>
</dbReference>
<dbReference type="AlphaFoldDB" id="A0A367KAC3"/>
<accession>A0A367KAC3</accession>
<dbReference type="GO" id="GO:0000149">
    <property type="term" value="F:SNARE binding"/>
    <property type="evidence" value="ECO:0007669"/>
    <property type="project" value="TreeGrafter"/>
</dbReference>
<dbReference type="Pfam" id="PF00804">
    <property type="entry name" value="Syntaxin"/>
    <property type="match status" value="1"/>
</dbReference>
<dbReference type="InterPro" id="IPR045242">
    <property type="entry name" value="Syntaxin"/>
</dbReference>
<evidence type="ECO:0000256" key="1">
    <source>
        <dbReference type="ARBA" id="ARBA00004211"/>
    </source>
</evidence>
<dbReference type="InterPro" id="IPR010989">
    <property type="entry name" value="SNARE"/>
</dbReference>
<keyword evidence="3 7" id="KW-0812">Transmembrane</keyword>
<dbReference type="GO" id="GO:0005484">
    <property type="term" value="F:SNAP receptor activity"/>
    <property type="evidence" value="ECO:0007669"/>
    <property type="project" value="TreeGrafter"/>
</dbReference>
<dbReference type="InterPro" id="IPR006011">
    <property type="entry name" value="Syntaxin_N"/>
</dbReference>
<dbReference type="SMART" id="SM00503">
    <property type="entry name" value="SynN"/>
    <property type="match status" value="1"/>
</dbReference>
<dbReference type="GO" id="GO:0006887">
    <property type="term" value="P:exocytosis"/>
    <property type="evidence" value="ECO:0007669"/>
    <property type="project" value="TreeGrafter"/>
</dbReference>
<dbReference type="OrthoDB" id="10255013at2759"/>
<evidence type="ECO:0000256" key="7">
    <source>
        <dbReference type="SAM" id="Phobius"/>
    </source>
</evidence>
<dbReference type="GO" id="GO:0048278">
    <property type="term" value="P:vesicle docking"/>
    <property type="evidence" value="ECO:0007669"/>
    <property type="project" value="TreeGrafter"/>
</dbReference>
<evidence type="ECO:0000256" key="4">
    <source>
        <dbReference type="ARBA" id="ARBA00022989"/>
    </source>
</evidence>
<keyword evidence="6 7" id="KW-0472">Membrane</keyword>
<organism evidence="9 10">
    <name type="scientific">Rhizopus azygosporus</name>
    <name type="common">Rhizopus microsporus var. azygosporus</name>
    <dbReference type="NCBI Taxonomy" id="86630"/>
    <lineage>
        <taxon>Eukaryota</taxon>
        <taxon>Fungi</taxon>
        <taxon>Fungi incertae sedis</taxon>
        <taxon>Mucoromycota</taxon>
        <taxon>Mucoromycotina</taxon>
        <taxon>Mucoromycetes</taxon>
        <taxon>Mucorales</taxon>
        <taxon>Mucorineae</taxon>
        <taxon>Rhizopodaceae</taxon>
        <taxon>Rhizopus</taxon>
    </lineage>
</organism>
<dbReference type="CDD" id="cd15849">
    <property type="entry name" value="SNARE_Sso1"/>
    <property type="match status" value="1"/>
</dbReference>
<dbReference type="Proteomes" id="UP000252139">
    <property type="component" value="Unassembled WGS sequence"/>
</dbReference>
<dbReference type="Gene3D" id="1.20.58.70">
    <property type="match status" value="1"/>
</dbReference>
<comment type="similarity">
    <text evidence="2">Belongs to the syntaxin family.</text>
</comment>
<sequence length="330" mass="37795">MSYSFSRDRTAELKSVCIRQDAFNNDQYQKPHDWGYSPRGGSSNNNAYEMSQASPAITSTQVFFEQLDRAKNEIDSLNYQIDQIANLHNTLLQSLNDQQSRQASNDLERMKSSAQRSNFNIKAMIQEMQSGNNQLPDNSDTQMRRAQTGALRKRFLDTIQRYQDVERNYQLKYRQQIERQIRIVKPEASQEEVDDIIDSDGPPQVFAQSLMSAGRQGQAKAVLSEVQSRHDDIKHIEKTIIELHQLFMDMSMMVEQQGETLNTVEANAEQTQTKIKEGNQFIAKAIQTAKSTRTKKWCCFFLCIGICVMIAILVWWFAFDHVGVGGNNNG</sequence>
<keyword evidence="10" id="KW-1185">Reference proteome</keyword>
<comment type="caution">
    <text evidence="9">The sequence shown here is derived from an EMBL/GenBank/DDBJ whole genome shotgun (WGS) entry which is preliminary data.</text>
</comment>
<gene>
    <name evidence="9" type="primary">SSO2_5</name>
    <name evidence="9" type="ORF">CU097_014951</name>
</gene>
<name>A0A367KAC3_RHIAZ</name>
<comment type="subcellular location">
    <subcellularLocation>
        <location evidence="1">Membrane</location>
        <topology evidence="1">Single-pass type IV membrane protein</topology>
    </subcellularLocation>
</comment>
<evidence type="ECO:0000256" key="5">
    <source>
        <dbReference type="ARBA" id="ARBA00023054"/>
    </source>
</evidence>